<dbReference type="PANTHER" id="PTHR36435:SF1">
    <property type="entry name" value="CAAX AMINO TERMINAL PROTEASE FAMILY PROTEIN"/>
    <property type="match status" value="1"/>
</dbReference>
<dbReference type="InterPro" id="IPR052710">
    <property type="entry name" value="CAAX_protease"/>
</dbReference>
<dbReference type="InterPro" id="IPR003675">
    <property type="entry name" value="Rce1/LyrA-like_dom"/>
</dbReference>
<protein>
    <submittedName>
        <fullName evidence="3">CPBP family intramembrane metalloprotease</fullName>
    </submittedName>
</protein>
<keyword evidence="3" id="KW-0378">Hydrolase</keyword>
<dbReference type="PANTHER" id="PTHR36435">
    <property type="entry name" value="SLR1288 PROTEIN"/>
    <property type="match status" value="1"/>
</dbReference>
<dbReference type="Pfam" id="PF02517">
    <property type="entry name" value="Rce1-like"/>
    <property type="match status" value="1"/>
</dbReference>
<organism evidence="3 4">
    <name type="scientific">Phocaeicola coprocola</name>
    <dbReference type="NCBI Taxonomy" id="310298"/>
    <lineage>
        <taxon>Bacteria</taxon>
        <taxon>Pseudomonadati</taxon>
        <taxon>Bacteroidota</taxon>
        <taxon>Bacteroidia</taxon>
        <taxon>Bacteroidales</taxon>
        <taxon>Bacteroidaceae</taxon>
        <taxon>Phocaeicola</taxon>
    </lineage>
</organism>
<reference evidence="3 4" key="1">
    <citation type="submission" date="2018-08" db="EMBL/GenBank/DDBJ databases">
        <title>A genome reference for cultivated species of the human gut microbiota.</title>
        <authorList>
            <person name="Zou Y."/>
            <person name="Xue W."/>
            <person name="Luo G."/>
        </authorList>
    </citation>
    <scope>NUCLEOTIDE SEQUENCE [LARGE SCALE GENOMIC DNA]</scope>
    <source>
        <strain evidence="3 4">AF24-2</strain>
    </source>
</reference>
<dbReference type="EMBL" id="QRUU01000003">
    <property type="protein sequence ID" value="RGR99972.1"/>
    <property type="molecule type" value="Genomic_DNA"/>
</dbReference>
<gene>
    <name evidence="3" type="ORF">DWY20_01300</name>
</gene>
<evidence type="ECO:0000256" key="1">
    <source>
        <dbReference type="SAM" id="Phobius"/>
    </source>
</evidence>
<dbReference type="GO" id="GO:0008237">
    <property type="term" value="F:metallopeptidase activity"/>
    <property type="evidence" value="ECO:0007669"/>
    <property type="project" value="UniProtKB-KW"/>
</dbReference>
<feature type="domain" description="CAAX prenyl protease 2/Lysostaphin resistance protein A-like" evidence="2">
    <location>
        <begin position="123"/>
        <end position="208"/>
    </location>
</feature>
<evidence type="ECO:0000259" key="2">
    <source>
        <dbReference type="Pfam" id="PF02517"/>
    </source>
</evidence>
<dbReference type="GO" id="GO:0080120">
    <property type="term" value="P:CAAX-box protein maturation"/>
    <property type="evidence" value="ECO:0007669"/>
    <property type="project" value="UniProtKB-ARBA"/>
</dbReference>
<keyword evidence="3" id="KW-0482">Metalloprotease</keyword>
<feature type="transmembrane region" description="Helical" evidence="1">
    <location>
        <begin position="83"/>
        <end position="102"/>
    </location>
</feature>
<feature type="transmembrane region" description="Helical" evidence="1">
    <location>
        <begin position="7"/>
        <end position="29"/>
    </location>
</feature>
<name>A0A412GYG6_9BACT</name>
<accession>A0A412GYG6</accession>
<dbReference type="GO" id="GO:0006508">
    <property type="term" value="P:proteolysis"/>
    <property type="evidence" value="ECO:0007669"/>
    <property type="project" value="UniProtKB-KW"/>
</dbReference>
<dbReference type="GO" id="GO:0004175">
    <property type="term" value="F:endopeptidase activity"/>
    <property type="evidence" value="ECO:0007669"/>
    <property type="project" value="UniProtKB-ARBA"/>
</dbReference>
<evidence type="ECO:0000313" key="4">
    <source>
        <dbReference type="Proteomes" id="UP000285864"/>
    </source>
</evidence>
<feature type="transmembrane region" description="Helical" evidence="1">
    <location>
        <begin position="41"/>
        <end position="63"/>
    </location>
</feature>
<keyword evidence="1" id="KW-0472">Membrane</keyword>
<evidence type="ECO:0000313" key="3">
    <source>
        <dbReference type="EMBL" id="RGR99972.1"/>
    </source>
</evidence>
<dbReference type="RefSeq" id="WP_118482825.1">
    <property type="nucleotide sequence ID" value="NZ_QRUU01000003.1"/>
</dbReference>
<feature type="transmembrane region" description="Helical" evidence="1">
    <location>
        <begin position="233"/>
        <end position="251"/>
    </location>
</feature>
<keyword evidence="4" id="KW-1185">Reference proteome</keyword>
<dbReference type="AlphaFoldDB" id="A0A412GYG6"/>
<comment type="caution">
    <text evidence="3">The sequence shown here is derived from an EMBL/GenBank/DDBJ whole genome shotgun (WGS) entry which is preliminary data.</text>
</comment>
<keyword evidence="1" id="KW-0812">Transmembrane</keyword>
<keyword evidence="1" id="KW-1133">Transmembrane helix</keyword>
<dbReference type="Proteomes" id="UP000285864">
    <property type="component" value="Unassembled WGS sequence"/>
</dbReference>
<keyword evidence="3" id="KW-0645">Protease</keyword>
<proteinExistence type="predicted"/>
<feature type="transmembrane region" description="Helical" evidence="1">
    <location>
        <begin position="156"/>
        <end position="189"/>
    </location>
</feature>
<sequence length="271" mass="30190">MGRTIKLLLYYFAYQLAFMGVFLCGYMIFHHTTELPQSTDSTYITLILLAQVLSTAAVGIHLIMGKYVPLDRKTWAYYNSGKVLIAAILLIVGVGLWSNYLNELADLPNNMQEIFAMMMQHPLGVVAITIMAPVIEELLFRGAIQGHLLRKWKKPLWAIVVSSLIFGIVHGNWVQAPFAFVVGLALGWIYYHTGSLLPGILMHFVNNSTAVFSFWLSDDPNATMVSTYGPEGAALMAVAGAILTFVCIKYIQKLLPQPATWREEQPTSTIE</sequence>